<dbReference type="AlphaFoldDB" id="K6Z001"/>
<sequence length="39" mass="4319">MLVTSVNVMVQAAIPKAMVSMVNALCTLERKILFIAKRQ</sequence>
<accession>K6Z001</accession>
<gene>
    <name evidence="1" type="ORF">GMES_1456</name>
</gene>
<organism evidence="1 2">
    <name type="scientific">Paraglaciecola mesophila KMM 241</name>
    <dbReference type="NCBI Taxonomy" id="1128912"/>
    <lineage>
        <taxon>Bacteria</taxon>
        <taxon>Pseudomonadati</taxon>
        <taxon>Pseudomonadota</taxon>
        <taxon>Gammaproteobacteria</taxon>
        <taxon>Alteromonadales</taxon>
        <taxon>Alteromonadaceae</taxon>
        <taxon>Paraglaciecola</taxon>
    </lineage>
</organism>
<dbReference type="Proteomes" id="UP000006263">
    <property type="component" value="Unassembled WGS sequence"/>
</dbReference>
<protein>
    <submittedName>
        <fullName evidence="1">Uncharacterized protein</fullName>
    </submittedName>
</protein>
<evidence type="ECO:0000313" key="2">
    <source>
        <dbReference type="Proteomes" id="UP000006263"/>
    </source>
</evidence>
<comment type="caution">
    <text evidence="1">The sequence shown here is derived from an EMBL/GenBank/DDBJ whole genome shotgun (WGS) entry which is preliminary data.</text>
</comment>
<dbReference type="EMBL" id="BAEP01000029">
    <property type="protein sequence ID" value="GAC23752.1"/>
    <property type="molecule type" value="Genomic_DNA"/>
</dbReference>
<name>K6Z001_9ALTE</name>
<evidence type="ECO:0000313" key="1">
    <source>
        <dbReference type="EMBL" id="GAC23752.1"/>
    </source>
</evidence>
<reference evidence="1 2" key="1">
    <citation type="journal article" date="2017" name="Antonie Van Leeuwenhoek">
        <title>Rhizobium rhizosphaerae sp. nov., a novel species isolated from rice rhizosphere.</title>
        <authorList>
            <person name="Zhao J.J."/>
            <person name="Zhang J."/>
            <person name="Zhang R.J."/>
            <person name="Zhang C.W."/>
            <person name="Yin H.Q."/>
            <person name="Zhang X.X."/>
        </authorList>
    </citation>
    <scope>NUCLEOTIDE SEQUENCE [LARGE SCALE GENOMIC DNA]</scope>
    <source>
        <strain evidence="1 2">KMM 241</strain>
    </source>
</reference>
<proteinExistence type="predicted"/>